<dbReference type="PANTHER" id="PTHR22951">
    <property type="entry name" value="CLATHRIN ASSEMBLY PROTEIN"/>
    <property type="match status" value="1"/>
</dbReference>
<evidence type="ECO:0000313" key="10">
    <source>
        <dbReference type="EMBL" id="JAG96021.1"/>
    </source>
</evidence>
<dbReference type="InterPro" id="IPR048050">
    <property type="entry name" value="ANTH_N_plant"/>
</dbReference>
<evidence type="ECO:0000256" key="2">
    <source>
        <dbReference type="ARBA" id="ARBA00004555"/>
    </source>
</evidence>
<keyword evidence="6" id="KW-0472">Membrane</keyword>
<evidence type="ECO:0000259" key="9">
    <source>
        <dbReference type="PROSITE" id="PS50942"/>
    </source>
</evidence>
<dbReference type="GO" id="GO:0048268">
    <property type="term" value="P:clathrin coat assembly"/>
    <property type="evidence" value="ECO:0007669"/>
    <property type="project" value="InterPro"/>
</dbReference>
<proteinExistence type="predicted"/>
<dbReference type="GO" id="GO:0032050">
    <property type="term" value="F:clathrin heavy chain binding"/>
    <property type="evidence" value="ECO:0007669"/>
    <property type="project" value="TreeGrafter"/>
</dbReference>
<dbReference type="GO" id="GO:0006900">
    <property type="term" value="P:vesicle budding from membrane"/>
    <property type="evidence" value="ECO:0007669"/>
    <property type="project" value="TreeGrafter"/>
</dbReference>
<evidence type="ECO:0000256" key="4">
    <source>
        <dbReference type="ARBA" id="ARBA00022583"/>
    </source>
</evidence>
<dbReference type="GO" id="GO:0005905">
    <property type="term" value="C:clathrin-coated pit"/>
    <property type="evidence" value="ECO:0007669"/>
    <property type="project" value="UniProtKB-SubCell"/>
</dbReference>
<reference evidence="10" key="1">
    <citation type="submission" date="2015-03" db="EMBL/GenBank/DDBJ databases">
        <title>A transcriptome of Araucaria cunninghamii, an australian fine timber species.</title>
        <authorList>
            <person name="Jing Yi C.J.Y."/>
            <person name="Yin San L.Y.S."/>
            <person name="Abdul Karim S.S."/>
            <person name="Wan Azmi N.N."/>
            <person name="Hercus R.R."/>
            <person name="Croft L.L."/>
        </authorList>
    </citation>
    <scope>NUCLEOTIDE SEQUENCE</scope>
    <source>
        <strain evidence="10">MI0301</strain>
        <tissue evidence="10">Leaf</tissue>
    </source>
</reference>
<evidence type="ECO:0000256" key="1">
    <source>
        <dbReference type="ARBA" id="ARBA00004132"/>
    </source>
</evidence>
<dbReference type="Pfam" id="PF07651">
    <property type="entry name" value="ANTH"/>
    <property type="match status" value="1"/>
</dbReference>
<dbReference type="SMART" id="SM00273">
    <property type="entry name" value="ENTH"/>
    <property type="match status" value="1"/>
</dbReference>
<keyword evidence="7" id="KW-0168">Coated pit</keyword>
<feature type="domain" description="ENTH" evidence="9">
    <location>
        <begin position="20"/>
        <end position="158"/>
    </location>
</feature>
<dbReference type="InterPro" id="IPR045192">
    <property type="entry name" value="AP180-like"/>
</dbReference>
<dbReference type="GO" id="GO:0005794">
    <property type="term" value="C:Golgi apparatus"/>
    <property type="evidence" value="ECO:0007669"/>
    <property type="project" value="UniProtKB-SubCell"/>
</dbReference>
<dbReference type="GO" id="GO:0005545">
    <property type="term" value="F:1-phosphatidylinositol binding"/>
    <property type="evidence" value="ECO:0007669"/>
    <property type="project" value="TreeGrafter"/>
</dbReference>
<evidence type="ECO:0000256" key="5">
    <source>
        <dbReference type="ARBA" id="ARBA00023034"/>
    </source>
</evidence>
<evidence type="ECO:0000256" key="8">
    <source>
        <dbReference type="ARBA" id="ARBA00023329"/>
    </source>
</evidence>
<organism evidence="10">
    <name type="scientific">Araucaria cunninghamii</name>
    <name type="common">Hoop pine</name>
    <name type="synonym">Moreton Bay pine</name>
    <dbReference type="NCBI Taxonomy" id="56994"/>
    <lineage>
        <taxon>Eukaryota</taxon>
        <taxon>Viridiplantae</taxon>
        <taxon>Streptophyta</taxon>
        <taxon>Embryophyta</taxon>
        <taxon>Tracheophyta</taxon>
        <taxon>Spermatophyta</taxon>
        <taxon>Pinopsida</taxon>
        <taxon>Pinidae</taxon>
        <taxon>Conifers II</taxon>
        <taxon>Araucariales</taxon>
        <taxon>Araucariaceae</taxon>
        <taxon>Araucaria</taxon>
    </lineage>
</organism>
<evidence type="ECO:0000256" key="3">
    <source>
        <dbReference type="ARBA" id="ARBA00004600"/>
    </source>
</evidence>
<dbReference type="AlphaFoldDB" id="A0A0D6R006"/>
<dbReference type="GO" id="GO:0072583">
    <property type="term" value="P:clathrin-dependent endocytosis"/>
    <property type="evidence" value="ECO:0007669"/>
    <property type="project" value="InterPro"/>
</dbReference>
<dbReference type="InterPro" id="IPR008942">
    <property type="entry name" value="ENTH_VHS"/>
</dbReference>
<dbReference type="PROSITE" id="PS50942">
    <property type="entry name" value="ENTH"/>
    <property type="match status" value="1"/>
</dbReference>
<dbReference type="InterPro" id="IPR013809">
    <property type="entry name" value="ENTH"/>
</dbReference>
<accession>A0A0D6R006</accession>
<protein>
    <recommendedName>
        <fullName evidence="9">ENTH domain-containing protein</fullName>
    </recommendedName>
</protein>
<dbReference type="InterPro" id="IPR011417">
    <property type="entry name" value="ANTH_dom"/>
</dbReference>
<dbReference type="GO" id="GO:0000149">
    <property type="term" value="F:SNARE binding"/>
    <property type="evidence" value="ECO:0007669"/>
    <property type="project" value="TreeGrafter"/>
</dbReference>
<dbReference type="GO" id="GO:0030136">
    <property type="term" value="C:clathrin-coated vesicle"/>
    <property type="evidence" value="ECO:0007669"/>
    <property type="project" value="UniProtKB-SubCell"/>
</dbReference>
<comment type="subcellular location">
    <subcellularLocation>
        <location evidence="1">Cytoplasmic vesicle</location>
        <location evidence="1">Clathrin-coated vesicle</location>
    </subcellularLocation>
    <subcellularLocation>
        <location evidence="2">Golgi apparatus</location>
    </subcellularLocation>
    <subcellularLocation>
        <location evidence="3">Membrane</location>
        <location evidence="3">Clathrin-coated pit</location>
    </subcellularLocation>
</comment>
<evidence type="ECO:0000256" key="7">
    <source>
        <dbReference type="ARBA" id="ARBA00023176"/>
    </source>
</evidence>
<keyword evidence="5" id="KW-0333">Golgi apparatus</keyword>
<dbReference type="SUPFAM" id="SSF48464">
    <property type="entry name" value="ENTH/VHS domain"/>
    <property type="match status" value="1"/>
</dbReference>
<dbReference type="GO" id="GO:0005546">
    <property type="term" value="F:phosphatidylinositol-4,5-bisphosphate binding"/>
    <property type="evidence" value="ECO:0007669"/>
    <property type="project" value="TreeGrafter"/>
</dbReference>
<evidence type="ECO:0000256" key="6">
    <source>
        <dbReference type="ARBA" id="ARBA00023136"/>
    </source>
</evidence>
<dbReference type="CDD" id="cd16987">
    <property type="entry name" value="ANTH_N_AP180_plant"/>
    <property type="match status" value="1"/>
</dbReference>
<sequence>MKLRRLVGIVKDNAAVSRAITNTEFSALHIAILRATSHEESPPQEKHVAMILSAGSSSSRLRAARCVAELLKRLTKTRNWAVALKSLIVVHRTLREGSFIFQDQLSLSPFRGGRNYLNMVNFRDCSSPAAWQASSWVRCYARYVDQWLSTCRVLGTFLGRGSTAAWTVTGLGNDELAGNLAALRDLLAAACDCCHQSRPLADNPVVSEGMRLVFTDAWQLEEEALLMLEEVQERMVELSPREADDFLRVVEGLGAQQKEFRNTLIIADLVGPECAHVTERVGFCLARVGESLRTVSGFTPLVTREPKGRHVSQSARFVRQTPDTFRSCSARMEGSAAVTVSAEKCHDNFWHYNGIDSLI</sequence>
<name>A0A0D6R006_ARACU</name>
<dbReference type="PANTHER" id="PTHR22951:SF76">
    <property type="entry name" value="OS09G0468150 PROTEIN"/>
    <property type="match status" value="1"/>
</dbReference>
<keyword evidence="8" id="KW-0968">Cytoplasmic vesicle</keyword>
<dbReference type="Gene3D" id="1.25.40.90">
    <property type="match status" value="1"/>
</dbReference>
<dbReference type="EMBL" id="GCKF01038847">
    <property type="protein sequence ID" value="JAG96021.1"/>
    <property type="molecule type" value="Transcribed_RNA"/>
</dbReference>
<keyword evidence="4" id="KW-0254">Endocytosis</keyword>